<organism evidence="1 2">
    <name type="scientific">Dentiscutata heterogama</name>
    <dbReference type="NCBI Taxonomy" id="1316150"/>
    <lineage>
        <taxon>Eukaryota</taxon>
        <taxon>Fungi</taxon>
        <taxon>Fungi incertae sedis</taxon>
        <taxon>Mucoromycota</taxon>
        <taxon>Glomeromycotina</taxon>
        <taxon>Glomeromycetes</taxon>
        <taxon>Diversisporales</taxon>
        <taxon>Gigasporaceae</taxon>
        <taxon>Dentiscutata</taxon>
    </lineage>
</organism>
<gene>
    <name evidence="1" type="ORF">DHETER_LOCUS4531</name>
</gene>
<reference evidence="1" key="1">
    <citation type="submission" date="2021-06" db="EMBL/GenBank/DDBJ databases">
        <authorList>
            <person name="Kallberg Y."/>
            <person name="Tangrot J."/>
            <person name="Rosling A."/>
        </authorList>
    </citation>
    <scope>NUCLEOTIDE SEQUENCE</scope>
    <source>
        <strain evidence="1">IL203A</strain>
    </source>
</reference>
<evidence type="ECO:0000313" key="2">
    <source>
        <dbReference type="Proteomes" id="UP000789702"/>
    </source>
</evidence>
<sequence length="49" mass="5921">MTEQIRNLLENMFYVRTANSKNKFTKQKIYDELLKRVQHGKFDQSNVSK</sequence>
<evidence type="ECO:0000313" key="1">
    <source>
        <dbReference type="EMBL" id="CAG8534810.1"/>
    </source>
</evidence>
<protein>
    <submittedName>
        <fullName evidence="1">7750_t:CDS:1</fullName>
    </submittedName>
</protein>
<proteinExistence type="predicted"/>
<feature type="non-terminal residue" evidence="1">
    <location>
        <position position="49"/>
    </location>
</feature>
<name>A0ACA9LPA5_9GLOM</name>
<dbReference type="Proteomes" id="UP000789702">
    <property type="component" value="Unassembled WGS sequence"/>
</dbReference>
<comment type="caution">
    <text evidence="1">The sequence shown here is derived from an EMBL/GenBank/DDBJ whole genome shotgun (WGS) entry which is preliminary data.</text>
</comment>
<accession>A0ACA9LPA5</accession>
<dbReference type="EMBL" id="CAJVPU010004558">
    <property type="protein sequence ID" value="CAG8534810.1"/>
    <property type="molecule type" value="Genomic_DNA"/>
</dbReference>
<keyword evidence="2" id="KW-1185">Reference proteome</keyword>